<dbReference type="Proteomes" id="UP000827092">
    <property type="component" value="Unassembled WGS sequence"/>
</dbReference>
<feature type="compositionally biased region" description="Basic and acidic residues" evidence="1">
    <location>
        <begin position="51"/>
        <end position="65"/>
    </location>
</feature>
<accession>A0AAV6U126</accession>
<name>A0AAV6U126_9ARAC</name>
<evidence type="ECO:0000256" key="1">
    <source>
        <dbReference type="SAM" id="MobiDB-lite"/>
    </source>
</evidence>
<dbReference type="AlphaFoldDB" id="A0AAV6U126"/>
<reference evidence="2 3" key="1">
    <citation type="journal article" date="2022" name="Nat. Ecol. Evol.">
        <title>A masculinizing supergene underlies an exaggerated male reproductive morph in a spider.</title>
        <authorList>
            <person name="Hendrickx F."/>
            <person name="De Corte Z."/>
            <person name="Sonet G."/>
            <person name="Van Belleghem S.M."/>
            <person name="Kostlbacher S."/>
            <person name="Vangestel C."/>
        </authorList>
    </citation>
    <scope>NUCLEOTIDE SEQUENCE [LARGE SCALE GENOMIC DNA]</scope>
    <source>
        <strain evidence="2">W744_W776</strain>
    </source>
</reference>
<dbReference type="EMBL" id="JAFNEN010000798">
    <property type="protein sequence ID" value="KAG8177234.1"/>
    <property type="molecule type" value="Genomic_DNA"/>
</dbReference>
<gene>
    <name evidence="2" type="ORF">JTE90_016065</name>
</gene>
<evidence type="ECO:0000313" key="3">
    <source>
        <dbReference type="Proteomes" id="UP000827092"/>
    </source>
</evidence>
<proteinExistence type="predicted"/>
<organism evidence="2 3">
    <name type="scientific">Oedothorax gibbosus</name>
    <dbReference type="NCBI Taxonomy" id="931172"/>
    <lineage>
        <taxon>Eukaryota</taxon>
        <taxon>Metazoa</taxon>
        <taxon>Ecdysozoa</taxon>
        <taxon>Arthropoda</taxon>
        <taxon>Chelicerata</taxon>
        <taxon>Arachnida</taxon>
        <taxon>Araneae</taxon>
        <taxon>Araneomorphae</taxon>
        <taxon>Entelegynae</taxon>
        <taxon>Araneoidea</taxon>
        <taxon>Linyphiidae</taxon>
        <taxon>Erigoninae</taxon>
        <taxon>Oedothorax</taxon>
    </lineage>
</organism>
<protein>
    <submittedName>
        <fullName evidence="2">Uncharacterized protein</fullName>
    </submittedName>
</protein>
<feature type="region of interest" description="Disordered" evidence="1">
    <location>
        <begin position="51"/>
        <end position="79"/>
    </location>
</feature>
<comment type="caution">
    <text evidence="2">The sequence shown here is derived from an EMBL/GenBank/DDBJ whole genome shotgun (WGS) entry which is preliminary data.</text>
</comment>
<evidence type="ECO:0000313" key="2">
    <source>
        <dbReference type="EMBL" id="KAG8177234.1"/>
    </source>
</evidence>
<keyword evidence="3" id="KW-1185">Reference proteome</keyword>
<sequence>MEENCFNNLNISPLLKSEVSLATWHPSKEKELEQQEVQDLLKTLDPMNHEELQERMNSKRSRDNCPKTSTKRTKKKYKY</sequence>
<feature type="compositionally biased region" description="Basic residues" evidence="1">
    <location>
        <begin position="69"/>
        <end position="79"/>
    </location>
</feature>